<protein>
    <submittedName>
        <fullName evidence="8">Farnesyl pyrophosphate synthase-like isoform X3</fullName>
    </submittedName>
</protein>
<dbReference type="STRING" id="4540.A0A3L6QZE2"/>
<comment type="caution">
    <text evidence="8">The sequence shown here is derived from an EMBL/GenBank/DDBJ whole genome shotgun (WGS) entry which is preliminary data.</text>
</comment>
<keyword evidence="9" id="KW-1185">Reference proteome</keyword>
<comment type="cofactor">
    <cofactor evidence="1">
        <name>Mg(2+)</name>
        <dbReference type="ChEBI" id="CHEBI:18420"/>
    </cofactor>
</comment>
<accession>A0A3L6QZE2</accession>
<evidence type="ECO:0000313" key="8">
    <source>
        <dbReference type="EMBL" id="RLM92320.1"/>
    </source>
</evidence>
<proteinExistence type="inferred from homology"/>
<evidence type="ECO:0000256" key="1">
    <source>
        <dbReference type="ARBA" id="ARBA00001946"/>
    </source>
</evidence>
<evidence type="ECO:0000256" key="6">
    <source>
        <dbReference type="ARBA" id="ARBA00023229"/>
    </source>
</evidence>
<dbReference type="InterPro" id="IPR033749">
    <property type="entry name" value="Polyprenyl_synt_CS"/>
</dbReference>
<evidence type="ECO:0000256" key="5">
    <source>
        <dbReference type="ARBA" id="ARBA00022842"/>
    </source>
</evidence>
<organism evidence="8 9">
    <name type="scientific">Panicum miliaceum</name>
    <name type="common">Proso millet</name>
    <name type="synonym">Broomcorn millet</name>
    <dbReference type="NCBI Taxonomy" id="4540"/>
    <lineage>
        <taxon>Eukaryota</taxon>
        <taxon>Viridiplantae</taxon>
        <taxon>Streptophyta</taxon>
        <taxon>Embryophyta</taxon>
        <taxon>Tracheophyta</taxon>
        <taxon>Spermatophyta</taxon>
        <taxon>Magnoliopsida</taxon>
        <taxon>Liliopsida</taxon>
        <taxon>Poales</taxon>
        <taxon>Poaceae</taxon>
        <taxon>PACMAD clade</taxon>
        <taxon>Panicoideae</taxon>
        <taxon>Panicodae</taxon>
        <taxon>Paniceae</taxon>
        <taxon>Panicinae</taxon>
        <taxon>Panicum</taxon>
        <taxon>Panicum sect. Panicum</taxon>
    </lineage>
</organism>
<evidence type="ECO:0000256" key="7">
    <source>
        <dbReference type="RuleBase" id="RU004466"/>
    </source>
</evidence>
<name>A0A3L6QZE2_PANMI</name>
<evidence type="ECO:0000256" key="3">
    <source>
        <dbReference type="ARBA" id="ARBA00022679"/>
    </source>
</evidence>
<evidence type="ECO:0000313" key="9">
    <source>
        <dbReference type="Proteomes" id="UP000275267"/>
    </source>
</evidence>
<dbReference type="GO" id="GO:0046872">
    <property type="term" value="F:metal ion binding"/>
    <property type="evidence" value="ECO:0007669"/>
    <property type="project" value="UniProtKB-KW"/>
</dbReference>
<dbReference type="Proteomes" id="UP000275267">
    <property type="component" value="Unassembled WGS sequence"/>
</dbReference>
<dbReference type="GO" id="GO:0045337">
    <property type="term" value="P:farnesyl diphosphate biosynthetic process"/>
    <property type="evidence" value="ECO:0007669"/>
    <property type="project" value="TreeGrafter"/>
</dbReference>
<dbReference type="PANTHER" id="PTHR11525">
    <property type="entry name" value="FARNESYL-PYROPHOSPHATE SYNTHETASE"/>
    <property type="match status" value="1"/>
</dbReference>
<keyword evidence="6" id="KW-0414">Isoprene biosynthesis</keyword>
<dbReference type="EMBL" id="PQIB02000010">
    <property type="protein sequence ID" value="RLM92320.1"/>
    <property type="molecule type" value="Genomic_DNA"/>
</dbReference>
<evidence type="ECO:0000256" key="2">
    <source>
        <dbReference type="ARBA" id="ARBA00006706"/>
    </source>
</evidence>
<dbReference type="Gene3D" id="1.10.600.10">
    <property type="entry name" value="Farnesyl Diphosphate Synthase"/>
    <property type="match status" value="2"/>
</dbReference>
<dbReference type="SUPFAM" id="SSF48576">
    <property type="entry name" value="Terpenoid synthases"/>
    <property type="match status" value="1"/>
</dbReference>
<dbReference type="InterPro" id="IPR000092">
    <property type="entry name" value="Polyprenyl_synt"/>
</dbReference>
<dbReference type="InterPro" id="IPR008949">
    <property type="entry name" value="Isoprenoid_synthase_dom_sf"/>
</dbReference>
<keyword evidence="3 7" id="KW-0808">Transferase</keyword>
<dbReference type="Pfam" id="PF00348">
    <property type="entry name" value="polyprenyl_synt"/>
    <property type="match status" value="2"/>
</dbReference>
<sequence length="271" mass="30854">MAATPAAPASGTAAEAFRRVYGTLKDELLRDPAFDFNEDAIQWLDGASNAQCYLPPLLLFHSASMLDYNVLGGKLNRGLAVIESYKLLKAGSESSEEVFLACILGWGIEWLQAYFLILDDIMDNSHTRRGKPRWCRLPKVECQTTSGELLDQITTNEGRKDLNNYRRIVEYKTAYYSFYLPSLDDYVQVKQILVEMGVYFQIQDDYLDCFGDSDVIGKIGTDIEDFKCSWLFVEALQRADEKQKDFLFENYGKSDPDCIAQVKALYKELDI</sequence>
<comment type="similarity">
    <text evidence="2 7">Belongs to the FPP/GGPP synthase family.</text>
</comment>
<keyword evidence="5" id="KW-0460">Magnesium</keyword>
<dbReference type="PROSITE" id="PS00723">
    <property type="entry name" value="POLYPRENYL_SYNTHASE_1"/>
    <property type="match status" value="1"/>
</dbReference>
<dbReference type="PROSITE" id="PS00444">
    <property type="entry name" value="POLYPRENYL_SYNTHASE_2"/>
    <property type="match status" value="1"/>
</dbReference>
<keyword evidence="4" id="KW-0479">Metal-binding</keyword>
<dbReference type="AlphaFoldDB" id="A0A3L6QZE2"/>
<reference evidence="9" key="1">
    <citation type="journal article" date="2019" name="Nat. Commun.">
        <title>The genome of broomcorn millet.</title>
        <authorList>
            <person name="Zou C."/>
            <person name="Miki D."/>
            <person name="Li D."/>
            <person name="Tang Q."/>
            <person name="Xiao L."/>
            <person name="Rajput S."/>
            <person name="Deng P."/>
            <person name="Jia W."/>
            <person name="Huang R."/>
            <person name="Zhang M."/>
            <person name="Sun Y."/>
            <person name="Hu J."/>
            <person name="Fu X."/>
            <person name="Schnable P.S."/>
            <person name="Li F."/>
            <person name="Zhang H."/>
            <person name="Feng B."/>
            <person name="Zhu X."/>
            <person name="Liu R."/>
            <person name="Schnable J.C."/>
            <person name="Zhu J.-K."/>
            <person name="Zhang H."/>
        </authorList>
    </citation>
    <scope>NUCLEOTIDE SEQUENCE [LARGE SCALE GENOMIC DNA]</scope>
</reference>
<dbReference type="GO" id="GO:0004161">
    <property type="term" value="F:dimethylallyltranstransferase activity"/>
    <property type="evidence" value="ECO:0007669"/>
    <property type="project" value="TreeGrafter"/>
</dbReference>
<gene>
    <name evidence="8" type="ORF">C2845_PM08G22810</name>
</gene>
<dbReference type="GO" id="GO:0005737">
    <property type="term" value="C:cytoplasm"/>
    <property type="evidence" value="ECO:0007669"/>
    <property type="project" value="TreeGrafter"/>
</dbReference>
<dbReference type="PANTHER" id="PTHR11525:SF3">
    <property type="entry name" value="OS01G0695300 PROTEIN"/>
    <property type="match status" value="1"/>
</dbReference>
<dbReference type="InterPro" id="IPR039702">
    <property type="entry name" value="FPS1-like"/>
</dbReference>
<dbReference type="GO" id="GO:0004337">
    <property type="term" value="F:(2E,6E)-farnesyl diphosphate synthase activity"/>
    <property type="evidence" value="ECO:0007669"/>
    <property type="project" value="TreeGrafter"/>
</dbReference>
<evidence type="ECO:0000256" key="4">
    <source>
        <dbReference type="ARBA" id="ARBA00022723"/>
    </source>
</evidence>
<dbReference type="OrthoDB" id="10257492at2759"/>